<accession>A0A554LIU8</accession>
<dbReference type="InterPro" id="IPR019288">
    <property type="entry name" value="3'-5'_exonuclease_PolB-like"/>
</dbReference>
<dbReference type="EMBL" id="VMGK01000014">
    <property type="protein sequence ID" value="TSC92782.1"/>
    <property type="molecule type" value="Genomic_DNA"/>
</dbReference>
<protein>
    <recommendedName>
        <fullName evidence="1">Predicted 3'-5' exonuclease PolB-like domain-containing protein</fullName>
    </recommendedName>
</protein>
<evidence type="ECO:0000313" key="2">
    <source>
        <dbReference type="EMBL" id="TSC92782.1"/>
    </source>
</evidence>
<name>A0A554LIU8_9BACT</name>
<organism evidence="2 3">
    <name type="scientific">Candidatus Berkelbacteria bacterium Licking1014_7</name>
    <dbReference type="NCBI Taxonomy" id="2017147"/>
    <lineage>
        <taxon>Bacteria</taxon>
        <taxon>Candidatus Berkelbacteria</taxon>
    </lineage>
</organism>
<dbReference type="Proteomes" id="UP000315689">
    <property type="component" value="Unassembled WGS sequence"/>
</dbReference>
<dbReference type="AlphaFoldDB" id="A0A554LIU8"/>
<comment type="caution">
    <text evidence="2">The sequence shown here is derived from an EMBL/GenBank/DDBJ whole genome shotgun (WGS) entry which is preliminary data.</text>
</comment>
<dbReference type="InterPro" id="IPR012337">
    <property type="entry name" value="RNaseH-like_sf"/>
</dbReference>
<reference evidence="2 3" key="1">
    <citation type="submission" date="2017-07" db="EMBL/GenBank/DDBJ databases">
        <title>Mechanisms for carbon and nitrogen cycling indicate functional differentiation within the Candidate Phyla Radiation.</title>
        <authorList>
            <person name="Danczak R.E."/>
            <person name="Johnston M.D."/>
            <person name="Kenah C."/>
            <person name="Slattery M."/>
            <person name="Wrighton K.C."/>
            <person name="Wilkins M.J."/>
        </authorList>
    </citation>
    <scope>NUCLEOTIDE SEQUENCE [LARGE SCALE GENOMIC DNA]</scope>
    <source>
        <strain evidence="2">Licking1014_7</strain>
    </source>
</reference>
<sequence length="247" mass="29288">MKKGFWYKKTKMPTLIFDIETIGEDFDRFDKTSQEVLTRWIKRETNSESEYKKELDQLKDGLGFSPLTGEIVVIGALDYEKDKGVVYFQCPDKKIRETEEKNIKYKPATEKEMLEKFWRGAQEYDTFVSFYGGSFDLPFILIRSAIHKIRPTKNLLSHRYLNSQWQGAKHIDLLDQFTFYGSVRRRHSLHLHCRAFGIKSPKAQGISGENIKEYFQTKKYLEIARYNAGDLFATKKLYEYWRDYLMS</sequence>
<evidence type="ECO:0000259" key="1">
    <source>
        <dbReference type="Pfam" id="PF10108"/>
    </source>
</evidence>
<proteinExistence type="predicted"/>
<dbReference type="Pfam" id="PF10108">
    <property type="entry name" value="DNA_pol_B_exo2"/>
    <property type="match status" value="1"/>
</dbReference>
<feature type="domain" description="Predicted 3'-5' exonuclease PolB-like" evidence="1">
    <location>
        <begin position="101"/>
        <end position="238"/>
    </location>
</feature>
<dbReference type="SUPFAM" id="SSF53098">
    <property type="entry name" value="Ribonuclease H-like"/>
    <property type="match status" value="1"/>
</dbReference>
<gene>
    <name evidence="2" type="ORF">CEN89_484</name>
</gene>
<dbReference type="InterPro" id="IPR036397">
    <property type="entry name" value="RNaseH_sf"/>
</dbReference>
<evidence type="ECO:0000313" key="3">
    <source>
        <dbReference type="Proteomes" id="UP000315689"/>
    </source>
</evidence>
<dbReference type="Gene3D" id="3.30.420.10">
    <property type="entry name" value="Ribonuclease H-like superfamily/Ribonuclease H"/>
    <property type="match status" value="1"/>
</dbReference>
<dbReference type="GO" id="GO:0003676">
    <property type="term" value="F:nucleic acid binding"/>
    <property type="evidence" value="ECO:0007669"/>
    <property type="project" value="InterPro"/>
</dbReference>